<protein>
    <submittedName>
        <fullName evidence="6">LysR family transcriptional regulator</fullName>
    </submittedName>
</protein>
<evidence type="ECO:0000256" key="4">
    <source>
        <dbReference type="ARBA" id="ARBA00023163"/>
    </source>
</evidence>
<keyword evidence="2" id="KW-0805">Transcription regulation</keyword>
<dbReference type="EMBL" id="QJVD01000001">
    <property type="protein sequence ID" value="PYI69674.1"/>
    <property type="molecule type" value="Genomic_DNA"/>
</dbReference>
<dbReference type="Pfam" id="PF03466">
    <property type="entry name" value="LysR_substrate"/>
    <property type="match status" value="1"/>
</dbReference>
<dbReference type="PANTHER" id="PTHR30346">
    <property type="entry name" value="TRANSCRIPTIONAL DUAL REGULATOR HCAR-RELATED"/>
    <property type="match status" value="1"/>
</dbReference>
<accession>A0A2V5LFT8</accession>
<dbReference type="Gene3D" id="1.10.10.10">
    <property type="entry name" value="Winged helix-like DNA-binding domain superfamily/Winged helix DNA-binding domain"/>
    <property type="match status" value="1"/>
</dbReference>
<dbReference type="GO" id="GO:0003700">
    <property type="term" value="F:DNA-binding transcription factor activity"/>
    <property type="evidence" value="ECO:0007669"/>
    <property type="project" value="InterPro"/>
</dbReference>
<sequence>MSKFTFRQLELFVALADFPTLSDAAASLHFSESALSQAVTRLERSVGEQLCIRRKARGLKLTPAGEYFAVRARALLNEAEDLVAEMSGATGQLKGPVKLGCFASFAASVLPAILDGFPRLHPGVDVEVVVGTHDELLPALENGRLDLAIVYDMELPPGFRRRTIYETELQAVLPVDHPLAQQETVDLAQLAPEPLIMYDSSPSTANTNRVFADRGLSPTIVANMPQIILVQALVGRGLGYGLLMSRPNWAPVSLEGLPVAVRPLEPPASQTTMAGIWPEHLRLSPRAQALLDFTVDTFSNPGTQPPSG</sequence>
<evidence type="ECO:0000256" key="2">
    <source>
        <dbReference type="ARBA" id="ARBA00023015"/>
    </source>
</evidence>
<feature type="domain" description="HTH lysR-type" evidence="5">
    <location>
        <begin position="4"/>
        <end position="62"/>
    </location>
</feature>
<dbReference type="Gene3D" id="3.40.190.10">
    <property type="entry name" value="Periplasmic binding protein-like II"/>
    <property type="match status" value="2"/>
</dbReference>
<name>A0A2V5LFT8_9MICC</name>
<reference evidence="6 7" key="1">
    <citation type="submission" date="2018-05" db="EMBL/GenBank/DDBJ databases">
        <title>Genetic diversity of glacier-inhabiting Cryobacterium bacteria in China and description of Cryobacterium mengkeensis sp. nov. and Arthrobacter glacialis sp. nov.</title>
        <authorList>
            <person name="Liu Q."/>
            <person name="Xin Y.-H."/>
        </authorList>
    </citation>
    <scope>NUCLEOTIDE SEQUENCE [LARGE SCALE GENOMIC DNA]</scope>
    <source>
        <strain evidence="6 7">LI2</strain>
    </source>
</reference>
<evidence type="ECO:0000313" key="7">
    <source>
        <dbReference type="Proteomes" id="UP000247832"/>
    </source>
</evidence>
<keyword evidence="4" id="KW-0804">Transcription</keyword>
<keyword evidence="7" id="KW-1185">Reference proteome</keyword>
<dbReference type="Proteomes" id="UP000247832">
    <property type="component" value="Unassembled WGS sequence"/>
</dbReference>
<evidence type="ECO:0000256" key="3">
    <source>
        <dbReference type="ARBA" id="ARBA00023125"/>
    </source>
</evidence>
<dbReference type="GO" id="GO:0003677">
    <property type="term" value="F:DNA binding"/>
    <property type="evidence" value="ECO:0007669"/>
    <property type="project" value="UniProtKB-KW"/>
</dbReference>
<dbReference type="PANTHER" id="PTHR30346:SF0">
    <property type="entry name" value="HCA OPERON TRANSCRIPTIONAL ACTIVATOR HCAR"/>
    <property type="match status" value="1"/>
</dbReference>
<evidence type="ECO:0000259" key="5">
    <source>
        <dbReference type="PROSITE" id="PS50931"/>
    </source>
</evidence>
<dbReference type="InterPro" id="IPR036388">
    <property type="entry name" value="WH-like_DNA-bd_sf"/>
</dbReference>
<dbReference type="InterPro" id="IPR000847">
    <property type="entry name" value="LysR_HTH_N"/>
</dbReference>
<dbReference type="InterPro" id="IPR005119">
    <property type="entry name" value="LysR_subst-bd"/>
</dbReference>
<keyword evidence="3" id="KW-0238">DNA-binding</keyword>
<dbReference type="PROSITE" id="PS50931">
    <property type="entry name" value="HTH_LYSR"/>
    <property type="match status" value="1"/>
</dbReference>
<dbReference type="InterPro" id="IPR036390">
    <property type="entry name" value="WH_DNA-bd_sf"/>
</dbReference>
<comment type="caution">
    <text evidence="6">The sequence shown here is derived from an EMBL/GenBank/DDBJ whole genome shotgun (WGS) entry which is preliminary data.</text>
</comment>
<evidence type="ECO:0000313" key="6">
    <source>
        <dbReference type="EMBL" id="PYI69674.1"/>
    </source>
</evidence>
<evidence type="ECO:0000256" key="1">
    <source>
        <dbReference type="ARBA" id="ARBA00009437"/>
    </source>
</evidence>
<dbReference type="Pfam" id="PF00126">
    <property type="entry name" value="HTH_1"/>
    <property type="match status" value="1"/>
</dbReference>
<dbReference type="GO" id="GO:0032993">
    <property type="term" value="C:protein-DNA complex"/>
    <property type="evidence" value="ECO:0007669"/>
    <property type="project" value="TreeGrafter"/>
</dbReference>
<proteinExistence type="inferred from homology"/>
<dbReference type="RefSeq" id="WP_110499097.1">
    <property type="nucleotide sequence ID" value="NZ_QJVD01000001.1"/>
</dbReference>
<dbReference type="OrthoDB" id="3461141at2"/>
<comment type="similarity">
    <text evidence="1">Belongs to the LysR transcriptional regulatory family.</text>
</comment>
<gene>
    <name evidence="6" type="ORF">CVV68_00765</name>
</gene>
<organism evidence="6 7">
    <name type="scientific">Arthrobacter livingstonensis</name>
    <dbReference type="NCBI Taxonomy" id="670078"/>
    <lineage>
        <taxon>Bacteria</taxon>
        <taxon>Bacillati</taxon>
        <taxon>Actinomycetota</taxon>
        <taxon>Actinomycetes</taxon>
        <taxon>Micrococcales</taxon>
        <taxon>Micrococcaceae</taxon>
        <taxon>Arthrobacter</taxon>
    </lineage>
</organism>
<dbReference type="SUPFAM" id="SSF53850">
    <property type="entry name" value="Periplasmic binding protein-like II"/>
    <property type="match status" value="1"/>
</dbReference>
<dbReference type="AlphaFoldDB" id="A0A2V5LFT8"/>
<dbReference type="SUPFAM" id="SSF46785">
    <property type="entry name" value="Winged helix' DNA-binding domain"/>
    <property type="match status" value="1"/>
</dbReference>